<feature type="region of interest" description="Disordered" evidence="1">
    <location>
        <begin position="1"/>
        <end position="55"/>
    </location>
</feature>
<comment type="caution">
    <text evidence="2">The sequence shown here is derived from an EMBL/GenBank/DDBJ whole genome shotgun (WGS) entry which is preliminary data.</text>
</comment>
<dbReference type="RefSeq" id="WP_184883085.1">
    <property type="nucleotide sequence ID" value="NZ_BOOV01000005.1"/>
</dbReference>
<dbReference type="AlphaFoldDB" id="A0A7W7D9W9"/>
<name>A0A7W7D9W9_9ACTN</name>
<feature type="compositionally biased region" description="Basic and acidic residues" evidence="1">
    <location>
        <begin position="28"/>
        <end position="55"/>
    </location>
</feature>
<feature type="compositionally biased region" description="Basic and acidic residues" evidence="1">
    <location>
        <begin position="1"/>
        <end position="15"/>
    </location>
</feature>
<evidence type="ECO:0000313" key="2">
    <source>
        <dbReference type="EMBL" id="MBB4702959.1"/>
    </source>
</evidence>
<dbReference type="EMBL" id="JACHND010000001">
    <property type="protein sequence ID" value="MBB4702959.1"/>
    <property type="molecule type" value="Genomic_DNA"/>
</dbReference>
<gene>
    <name evidence="2" type="ORF">BJ982_004503</name>
</gene>
<keyword evidence="3" id="KW-1185">Reference proteome</keyword>
<accession>A0A7W7D9W9</accession>
<organism evidence="2 3">
    <name type="scientific">Sphaerisporangium siamense</name>
    <dbReference type="NCBI Taxonomy" id="795645"/>
    <lineage>
        <taxon>Bacteria</taxon>
        <taxon>Bacillati</taxon>
        <taxon>Actinomycetota</taxon>
        <taxon>Actinomycetes</taxon>
        <taxon>Streptosporangiales</taxon>
        <taxon>Streptosporangiaceae</taxon>
        <taxon>Sphaerisporangium</taxon>
    </lineage>
</organism>
<protein>
    <submittedName>
        <fullName evidence="2">Uncharacterized protein</fullName>
    </submittedName>
</protein>
<sequence>MARQTKPESTKDKAKTQSVKGARATHVIVDEVADRDQPAEGLEHRSIRARFGRKE</sequence>
<proteinExistence type="predicted"/>
<evidence type="ECO:0000313" key="3">
    <source>
        <dbReference type="Proteomes" id="UP000542210"/>
    </source>
</evidence>
<reference evidence="2 3" key="1">
    <citation type="submission" date="2020-08" db="EMBL/GenBank/DDBJ databases">
        <title>Sequencing the genomes of 1000 actinobacteria strains.</title>
        <authorList>
            <person name="Klenk H.-P."/>
        </authorList>
    </citation>
    <scope>NUCLEOTIDE SEQUENCE [LARGE SCALE GENOMIC DNA]</scope>
    <source>
        <strain evidence="2 3">DSM 45784</strain>
    </source>
</reference>
<evidence type="ECO:0000256" key="1">
    <source>
        <dbReference type="SAM" id="MobiDB-lite"/>
    </source>
</evidence>
<dbReference type="Proteomes" id="UP000542210">
    <property type="component" value="Unassembled WGS sequence"/>
</dbReference>